<dbReference type="EMBL" id="GBRH01266887">
    <property type="protein sequence ID" value="JAD31008.1"/>
    <property type="molecule type" value="Transcribed_RNA"/>
</dbReference>
<reference evidence="1" key="2">
    <citation type="journal article" date="2015" name="Data Brief">
        <title>Shoot transcriptome of the giant reed, Arundo donax.</title>
        <authorList>
            <person name="Barrero R.A."/>
            <person name="Guerrero F.D."/>
            <person name="Moolhuijzen P."/>
            <person name="Goolsby J.A."/>
            <person name="Tidwell J."/>
            <person name="Bellgard S.E."/>
            <person name="Bellgard M.I."/>
        </authorList>
    </citation>
    <scope>NUCLEOTIDE SEQUENCE</scope>
    <source>
        <tissue evidence="1">Shoot tissue taken approximately 20 cm above the soil surface</tissue>
    </source>
</reference>
<accession>A0A0A8YZY8</accession>
<organism evidence="1">
    <name type="scientific">Arundo donax</name>
    <name type="common">Giant reed</name>
    <name type="synonym">Donax arundinaceus</name>
    <dbReference type="NCBI Taxonomy" id="35708"/>
    <lineage>
        <taxon>Eukaryota</taxon>
        <taxon>Viridiplantae</taxon>
        <taxon>Streptophyta</taxon>
        <taxon>Embryophyta</taxon>
        <taxon>Tracheophyta</taxon>
        <taxon>Spermatophyta</taxon>
        <taxon>Magnoliopsida</taxon>
        <taxon>Liliopsida</taxon>
        <taxon>Poales</taxon>
        <taxon>Poaceae</taxon>
        <taxon>PACMAD clade</taxon>
        <taxon>Arundinoideae</taxon>
        <taxon>Arundineae</taxon>
        <taxon>Arundo</taxon>
    </lineage>
</organism>
<reference evidence="1" key="1">
    <citation type="submission" date="2014-09" db="EMBL/GenBank/DDBJ databases">
        <authorList>
            <person name="Magalhaes I.L.F."/>
            <person name="Oliveira U."/>
            <person name="Santos F.R."/>
            <person name="Vidigal T.H.D.A."/>
            <person name="Brescovit A.D."/>
            <person name="Santos A.J."/>
        </authorList>
    </citation>
    <scope>NUCLEOTIDE SEQUENCE</scope>
    <source>
        <tissue evidence="1">Shoot tissue taken approximately 20 cm above the soil surface</tissue>
    </source>
</reference>
<proteinExistence type="predicted"/>
<protein>
    <submittedName>
        <fullName evidence="1">Uncharacterized protein</fullName>
    </submittedName>
</protein>
<dbReference type="AlphaFoldDB" id="A0A0A8YZY8"/>
<name>A0A0A8YZY8_ARUDO</name>
<evidence type="ECO:0000313" key="1">
    <source>
        <dbReference type="EMBL" id="JAD31008.1"/>
    </source>
</evidence>
<sequence>MFKITYTDDVTLLEKEDAKGEISHSALALNFDLHLFLI</sequence>